<feature type="compositionally biased region" description="Acidic residues" evidence="1">
    <location>
        <begin position="45"/>
        <end position="59"/>
    </location>
</feature>
<dbReference type="AlphaFoldDB" id="A0A1I7XQT1"/>
<dbReference type="WBParaSite" id="Hba_19893">
    <property type="protein sequence ID" value="Hba_19893"/>
    <property type="gene ID" value="Hba_19893"/>
</dbReference>
<feature type="region of interest" description="Disordered" evidence="1">
    <location>
        <begin position="45"/>
        <end position="102"/>
    </location>
</feature>
<evidence type="ECO:0000256" key="2">
    <source>
        <dbReference type="SAM" id="Phobius"/>
    </source>
</evidence>
<sequence length="175" mass="20083">MSNAPVVLSNNVYHGVTITNNNCHIFASTDIYIYIYNCFSSGEEEELEEEQAEEPAAADEESKAEDVEAEDVEEAEEAPVEEEKPKSRPPPPPQEEKPPAEMTEAEAAMLVRFNNECFCCHEYFEKFRNTLARSNFRTFNFYINKNQLLGILFIICNLLTVLRILPLFNENIYTI</sequence>
<reference evidence="4" key="1">
    <citation type="submission" date="2016-11" db="UniProtKB">
        <authorList>
            <consortium name="WormBaseParasite"/>
        </authorList>
    </citation>
    <scope>IDENTIFICATION</scope>
</reference>
<feature type="transmembrane region" description="Helical" evidence="2">
    <location>
        <begin position="148"/>
        <end position="168"/>
    </location>
</feature>
<name>A0A1I7XQT1_HETBA</name>
<protein>
    <submittedName>
        <fullName evidence="4">Uncharacterized protein</fullName>
    </submittedName>
</protein>
<dbReference type="Proteomes" id="UP000095283">
    <property type="component" value="Unplaced"/>
</dbReference>
<keyword evidence="2" id="KW-0472">Membrane</keyword>
<keyword evidence="3" id="KW-1185">Reference proteome</keyword>
<evidence type="ECO:0000313" key="4">
    <source>
        <dbReference type="WBParaSite" id="Hba_19893"/>
    </source>
</evidence>
<keyword evidence="2" id="KW-0812">Transmembrane</keyword>
<evidence type="ECO:0000313" key="3">
    <source>
        <dbReference type="Proteomes" id="UP000095283"/>
    </source>
</evidence>
<feature type="compositionally biased region" description="Acidic residues" evidence="1">
    <location>
        <begin position="67"/>
        <end position="80"/>
    </location>
</feature>
<organism evidence="3 4">
    <name type="scientific">Heterorhabditis bacteriophora</name>
    <name type="common">Entomopathogenic nematode worm</name>
    <dbReference type="NCBI Taxonomy" id="37862"/>
    <lineage>
        <taxon>Eukaryota</taxon>
        <taxon>Metazoa</taxon>
        <taxon>Ecdysozoa</taxon>
        <taxon>Nematoda</taxon>
        <taxon>Chromadorea</taxon>
        <taxon>Rhabditida</taxon>
        <taxon>Rhabditina</taxon>
        <taxon>Rhabditomorpha</taxon>
        <taxon>Strongyloidea</taxon>
        <taxon>Heterorhabditidae</taxon>
        <taxon>Heterorhabditis</taxon>
    </lineage>
</organism>
<accession>A0A1I7XQT1</accession>
<keyword evidence="2" id="KW-1133">Transmembrane helix</keyword>
<evidence type="ECO:0000256" key="1">
    <source>
        <dbReference type="SAM" id="MobiDB-lite"/>
    </source>
</evidence>
<proteinExistence type="predicted"/>